<accession>A0A4Y2V3E8</accession>
<sequence>MKNLTICSMSAGPETDIIGLLCSLHLINKPLVNSAVFKVISRHSSWSNVVNEMINSSIISVPDASTLNFTARNFLKDLSKKSQNYLKAANILLMCDSLSSSLTPEKMISQALERVIQLLKPGTSSAKKSQLTSKNWTVLAPFCVGQSK</sequence>
<organism evidence="1 2">
    <name type="scientific">Araneus ventricosus</name>
    <name type="common">Orbweaver spider</name>
    <name type="synonym">Epeira ventricosa</name>
    <dbReference type="NCBI Taxonomy" id="182803"/>
    <lineage>
        <taxon>Eukaryota</taxon>
        <taxon>Metazoa</taxon>
        <taxon>Ecdysozoa</taxon>
        <taxon>Arthropoda</taxon>
        <taxon>Chelicerata</taxon>
        <taxon>Arachnida</taxon>
        <taxon>Araneae</taxon>
        <taxon>Araneomorphae</taxon>
        <taxon>Entelegynae</taxon>
        <taxon>Araneoidea</taxon>
        <taxon>Araneidae</taxon>
        <taxon>Araneus</taxon>
    </lineage>
</organism>
<reference evidence="1 2" key="1">
    <citation type="journal article" date="2019" name="Sci. Rep.">
        <title>Orb-weaving spider Araneus ventricosus genome elucidates the spidroin gene catalogue.</title>
        <authorList>
            <person name="Kono N."/>
            <person name="Nakamura H."/>
            <person name="Ohtoshi R."/>
            <person name="Moran D.A.P."/>
            <person name="Shinohara A."/>
            <person name="Yoshida Y."/>
            <person name="Fujiwara M."/>
            <person name="Mori M."/>
            <person name="Tomita M."/>
            <person name="Arakawa K."/>
        </authorList>
    </citation>
    <scope>NUCLEOTIDE SEQUENCE [LARGE SCALE GENOMIC DNA]</scope>
</reference>
<comment type="caution">
    <text evidence="1">The sequence shown here is derived from an EMBL/GenBank/DDBJ whole genome shotgun (WGS) entry which is preliminary data.</text>
</comment>
<proteinExistence type="predicted"/>
<dbReference type="Proteomes" id="UP000499080">
    <property type="component" value="Unassembled WGS sequence"/>
</dbReference>
<dbReference type="EMBL" id="BGPR01041993">
    <property type="protein sequence ID" value="GBO18370.1"/>
    <property type="molecule type" value="Genomic_DNA"/>
</dbReference>
<dbReference type="OrthoDB" id="6437833at2759"/>
<keyword evidence="2" id="KW-1185">Reference proteome</keyword>
<name>A0A4Y2V3E8_ARAVE</name>
<dbReference type="AlphaFoldDB" id="A0A4Y2V3E8"/>
<protein>
    <submittedName>
        <fullName evidence="1">Uncharacterized protein</fullName>
    </submittedName>
</protein>
<evidence type="ECO:0000313" key="1">
    <source>
        <dbReference type="EMBL" id="GBO18370.1"/>
    </source>
</evidence>
<gene>
    <name evidence="1" type="ORF">AVEN_229731_1</name>
</gene>
<evidence type="ECO:0000313" key="2">
    <source>
        <dbReference type="Proteomes" id="UP000499080"/>
    </source>
</evidence>